<evidence type="ECO:0000256" key="3">
    <source>
        <dbReference type="ARBA" id="ARBA00022777"/>
    </source>
</evidence>
<dbReference type="PROSITE" id="PS00107">
    <property type="entry name" value="PROTEIN_KINASE_ATP"/>
    <property type="match status" value="1"/>
</dbReference>
<dbReference type="PANTHER" id="PTHR48013">
    <property type="entry name" value="DUAL SPECIFICITY MITOGEN-ACTIVATED PROTEIN KINASE KINASE 5-RELATED"/>
    <property type="match status" value="1"/>
</dbReference>
<dbReference type="RefSeq" id="XP_008593119.1">
    <property type="nucleotide sequence ID" value="XM_008594897.1"/>
</dbReference>
<keyword evidence="6" id="KW-1133">Transmembrane helix</keyword>
<evidence type="ECO:0000313" key="7">
    <source>
        <dbReference type="Proteomes" id="UP000694923"/>
    </source>
</evidence>
<evidence type="ECO:0000256" key="1">
    <source>
        <dbReference type="ARBA" id="ARBA00022679"/>
    </source>
</evidence>
<name>A0ABM0SJS8_GALVR</name>
<proteinExistence type="predicted"/>
<keyword evidence="6" id="KW-0812">Transmembrane</keyword>
<dbReference type="InterPro" id="IPR017441">
    <property type="entry name" value="Protein_kinase_ATP_BS"/>
</dbReference>
<keyword evidence="6" id="KW-0472">Membrane</keyword>
<organism evidence="7 8">
    <name type="scientific">Galeopterus variegatus</name>
    <name type="common">Malayan flying lemur</name>
    <name type="synonym">Cynocephalus variegatus</name>
    <dbReference type="NCBI Taxonomy" id="482537"/>
    <lineage>
        <taxon>Eukaryota</taxon>
        <taxon>Metazoa</taxon>
        <taxon>Chordata</taxon>
        <taxon>Craniata</taxon>
        <taxon>Vertebrata</taxon>
        <taxon>Euteleostomi</taxon>
        <taxon>Mammalia</taxon>
        <taxon>Eutheria</taxon>
        <taxon>Euarchontoglires</taxon>
        <taxon>Dermoptera</taxon>
        <taxon>Cynocephalidae</taxon>
        <taxon>Galeopterus</taxon>
    </lineage>
</organism>
<evidence type="ECO:0000313" key="8">
    <source>
        <dbReference type="RefSeq" id="XP_008593119.1"/>
    </source>
</evidence>
<reference evidence="8" key="1">
    <citation type="submission" date="2025-08" db="UniProtKB">
        <authorList>
            <consortium name="RefSeq"/>
        </authorList>
    </citation>
    <scope>IDENTIFICATION</scope>
</reference>
<protein>
    <submittedName>
        <fullName evidence="8">Dual specificity mitogen-activated protein kinase kinase 6-like</fullName>
    </submittedName>
</protein>
<keyword evidence="4 5" id="KW-0067">ATP-binding</keyword>
<dbReference type="GeneID" id="103610811"/>
<evidence type="ECO:0000256" key="4">
    <source>
        <dbReference type="ARBA" id="ARBA00022840"/>
    </source>
</evidence>
<dbReference type="InterPro" id="IPR011009">
    <property type="entry name" value="Kinase-like_dom_sf"/>
</dbReference>
<gene>
    <name evidence="8" type="primary">LOC103610811</name>
</gene>
<accession>A0ABM0SJS8</accession>
<evidence type="ECO:0000256" key="6">
    <source>
        <dbReference type="SAM" id="Phobius"/>
    </source>
</evidence>
<feature type="binding site" evidence="5">
    <location>
        <position position="110"/>
    </location>
    <ligand>
        <name>ATP</name>
        <dbReference type="ChEBI" id="CHEBI:30616"/>
    </ligand>
</feature>
<keyword evidence="2 5" id="KW-0547">Nucleotide-binding</keyword>
<feature type="non-terminal residue" evidence="8">
    <location>
        <position position="110"/>
    </location>
</feature>
<dbReference type="PANTHER" id="PTHR48013:SF12">
    <property type="entry name" value="DUAL SPECIFICITY MITOGEN-ACTIVATED PROTEIN KINASE KINASE 6"/>
    <property type="match status" value="1"/>
</dbReference>
<dbReference type="SUPFAM" id="SSF56112">
    <property type="entry name" value="Protein kinase-like (PK-like)"/>
    <property type="match status" value="1"/>
</dbReference>
<keyword evidence="7" id="KW-1185">Reference proteome</keyword>
<feature type="transmembrane region" description="Helical" evidence="6">
    <location>
        <begin position="12"/>
        <end position="33"/>
    </location>
</feature>
<dbReference type="Gene3D" id="3.30.200.20">
    <property type="entry name" value="Phosphorylase Kinase, domain 1"/>
    <property type="match status" value="1"/>
</dbReference>
<evidence type="ECO:0000256" key="2">
    <source>
        <dbReference type="ARBA" id="ARBA00022741"/>
    </source>
</evidence>
<dbReference type="Proteomes" id="UP000694923">
    <property type="component" value="Unplaced"/>
</dbReference>
<keyword evidence="3" id="KW-0418">Kinase</keyword>
<sequence>MHAWGHSVPLLQSLPLLSCCDLYLYLFLSSFLIGKKRNPGLKIPKEAFEQPQTSSTPPRDLDSKACISIGNQNFEVKADDLEPIVELGRGAYGVVEKMRHVPSGQIMAVK</sequence>
<keyword evidence="1" id="KW-0808">Transferase</keyword>
<evidence type="ECO:0000256" key="5">
    <source>
        <dbReference type="PROSITE-ProRule" id="PRU10141"/>
    </source>
</evidence>